<dbReference type="AlphaFoldDB" id="A0A6A6MT11"/>
<dbReference type="InterPro" id="IPR007788">
    <property type="entry name" value="QCT"/>
</dbReference>
<dbReference type="EMBL" id="JAAGAX010000005">
    <property type="protein sequence ID" value="KAF2315568.1"/>
    <property type="molecule type" value="Genomic_DNA"/>
</dbReference>
<evidence type="ECO:0008006" key="3">
    <source>
        <dbReference type="Google" id="ProtNLM"/>
    </source>
</evidence>
<dbReference type="PANTHER" id="PTHR31270">
    <property type="entry name" value="GLUTAMINYL-PEPTIDE CYCLOTRANSFERASE"/>
    <property type="match status" value="1"/>
</dbReference>
<organism evidence="1 2">
    <name type="scientific">Hevea brasiliensis</name>
    <name type="common">Para rubber tree</name>
    <name type="synonym">Siphonia brasiliensis</name>
    <dbReference type="NCBI Taxonomy" id="3981"/>
    <lineage>
        <taxon>Eukaryota</taxon>
        <taxon>Viridiplantae</taxon>
        <taxon>Streptophyta</taxon>
        <taxon>Embryophyta</taxon>
        <taxon>Tracheophyta</taxon>
        <taxon>Spermatophyta</taxon>
        <taxon>Magnoliopsida</taxon>
        <taxon>eudicotyledons</taxon>
        <taxon>Gunneridae</taxon>
        <taxon>Pentapetalae</taxon>
        <taxon>rosids</taxon>
        <taxon>fabids</taxon>
        <taxon>Malpighiales</taxon>
        <taxon>Euphorbiaceae</taxon>
        <taxon>Crotonoideae</taxon>
        <taxon>Micrandreae</taxon>
        <taxon>Hevea</taxon>
    </lineage>
</organism>
<accession>A0A6A6MT11</accession>
<sequence length="153" mass="17520">MGLLYAGNDTIFESTGLYGQSSVRRVALQSGKVEVLQEMNGSYFGEGLTLLGERFVTEFYFGYPLDSAKIVITKHTVKYENHEVRYLNELEFVNGEVWANVWQGIDVLNGIAWDSNDNRLFVTGKLWPKLYEIKLQLIKKPFDNGVIKRFCLP</sequence>
<keyword evidence="2" id="KW-1185">Reference proteome</keyword>
<protein>
    <recommendedName>
        <fullName evidence="3">Glutaminyl-peptide cyclotransferase</fullName>
    </recommendedName>
</protein>
<dbReference type="PANTHER" id="PTHR31270:SF1">
    <property type="entry name" value="GLUTAMINYL-PEPTIDE CYCLOTRANSFERASE"/>
    <property type="match status" value="1"/>
</dbReference>
<evidence type="ECO:0000313" key="1">
    <source>
        <dbReference type="EMBL" id="KAF2315568.1"/>
    </source>
</evidence>
<dbReference type="Proteomes" id="UP000467840">
    <property type="component" value="Chromosome 15"/>
</dbReference>
<dbReference type="Pfam" id="PF05096">
    <property type="entry name" value="Glu_cyclase_2"/>
    <property type="match status" value="3"/>
</dbReference>
<name>A0A6A6MT11_HEVBR</name>
<proteinExistence type="predicted"/>
<reference evidence="1 2" key="1">
    <citation type="journal article" date="2020" name="Mol. Plant">
        <title>The Chromosome-Based Rubber Tree Genome Provides New Insights into Spurge Genome Evolution and Rubber Biosynthesis.</title>
        <authorList>
            <person name="Liu J."/>
            <person name="Shi C."/>
            <person name="Shi C.C."/>
            <person name="Li W."/>
            <person name="Zhang Q.J."/>
            <person name="Zhang Y."/>
            <person name="Li K."/>
            <person name="Lu H.F."/>
            <person name="Shi C."/>
            <person name="Zhu S.T."/>
            <person name="Xiao Z.Y."/>
            <person name="Nan H."/>
            <person name="Yue Y."/>
            <person name="Zhu X.G."/>
            <person name="Wu Y."/>
            <person name="Hong X.N."/>
            <person name="Fan G.Y."/>
            <person name="Tong Y."/>
            <person name="Zhang D."/>
            <person name="Mao C.L."/>
            <person name="Liu Y.L."/>
            <person name="Hao S.J."/>
            <person name="Liu W.Q."/>
            <person name="Lv M.Q."/>
            <person name="Zhang H.B."/>
            <person name="Liu Y."/>
            <person name="Hu-Tang G.R."/>
            <person name="Wang J.P."/>
            <person name="Wang J.H."/>
            <person name="Sun Y.H."/>
            <person name="Ni S.B."/>
            <person name="Chen W.B."/>
            <person name="Zhang X.C."/>
            <person name="Jiao Y.N."/>
            <person name="Eichler E.E."/>
            <person name="Li G.H."/>
            <person name="Liu X."/>
            <person name="Gao L.Z."/>
        </authorList>
    </citation>
    <scope>NUCLEOTIDE SEQUENCE [LARGE SCALE GENOMIC DNA]</scope>
    <source>
        <strain evidence="2">cv. GT1</strain>
        <tissue evidence="1">Leaf</tissue>
    </source>
</reference>
<comment type="caution">
    <text evidence="1">The sequence shown here is derived from an EMBL/GenBank/DDBJ whole genome shotgun (WGS) entry which is preliminary data.</text>
</comment>
<evidence type="ECO:0000313" key="2">
    <source>
        <dbReference type="Proteomes" id="UP000467840"/>
    </source>
</evidence>
<gene>
    <name evidence="1" type="ORF">GH714_040077</name>
</gene>
<dbReference type="GO" id="GO:0016603">
    <property type="term" value="F:glutaminyl-peptide cyclotransferase activity"/>
    <property type="evidence" value="ECO:0007669"/>
    <property type="project" value="InterPro"/>
</dbReference>